<dbReference type="AlphaFoldDB" id="A0A817A593"/>
<gene>
    <name evidence="1" type="ORF">DARMORV10_A08P18210.1</name>
</gene>
<dbReference type="Proteomes" id="UP001295469">
    <property type="component" value="Chromosome A08"/>
</dbReference>
<feature type="non-terminal residue" evidence="1">
    <location>
        <position position="41"/>
    </location>
</feature>
<dbReference type="EMBL" id="HG994362">
    <property type="protein sequence ID" value="CAF2241466.1"/>
    <property type="molecule type" value="Genomic_DNA"/>
</dbReference>
<name>A0A817A593_BRANA</name>
<accession>A0A817A593</accession>
<reference evidence="1" key="1">
    <citation type="submission" date="2021-01" db="EMBL/GenBank/DDBJ databases">
        <authorList>
            <consortium name="Genoscope - CEA"/>
            <person name="William W."/>
        </authorList>
    </citation>
    <scope>NUCLEOTIDE SEQUENCE</scope>
</reference>
<sequence length="41" mass="4695">MQNQPTMSSFGTCYKLGLPYESLLSTNKPFPRPIPLQVVYF</sequence>
<organism evidence="1">
    <name type="scientific">Brassica napus</name>
    <name type="common">Rape</name>
    <dbReference type="NCBI Taxonomy" id="3708"/>
    <lineage>
        <taxon>Eukaryota</taxon>
        <taxon>Viridiplantae</taxon>
        <taxon>Streptophyta</taxon>
        <taxon>Embryophyta</taxon>
        <taxon>Tracheophyta</taxon>
        <taxon>Spermatophyta</taxon>
        <taxon>Magnoliopsida</taxon>
        <taxon>eudicotyledons</taxon>
        <taxon>Gunneridae</taxon>
        <taxon>Pentapetalae</taxon>
        <taxon>rosids</taxon>
        <taxon>malvids</taxon>
        <taxon>Brassicales</taxon>
        <taxon>Brassicaceae</taxon>
        <taxon>Brassiceae</taxon>
        <taxon>Brassica</taxon>
    </lineage>
</organism>
<proteinExistence type="predicted"/>
<protein>
    <submittedName>
        <fullName evidence="1">(rape) hypothetical protein</fullName>
    </submittedName>
</protein>
<evidence type="ECO:0000313" key="1">
    <source>
        <dbReference type="EMBL" id="CAF2241466.1"/>
    </source>
</evidence>